<dbReference type="EMBL" id="CP003051">
    <property type="protein sequence ID" value="AGA91856.1"/>
    <property type="molecule type" value="Genomic_DNA"/>
</dbReference>
<dbReference type="Proteomes" id="UP000010816">
    <property type="component" value="Chromosome"/>
</dbReference>
<organism evidence="2 3">
    <name type="scientific">Thioflavicoccus mobilis 8321</name>
    <dbReference type="NCBI Taxonomy" id="765912"/>
    <lineage>
        <taxon>Bacteria</taxon>
        <taxon>Pseudomonadati</taxon>
        <taxon>Pseudomonadota</taxon>
        <taxon>Gammaproteobacteria</taxon>
        <taxon>Chromatiales</taxon>
        <taxon>Chromatiaceae</taxon>
        <taxon>Thioflavicoccus</taxon>
    </lineage>
</organism>
<dbReference type="eggNOG" id="ENOG50308Y1">
    <property type="taxonomic scope" value="Bacteria"/>
</dbReference>
<keyword evidence="3" id="KW-1185">Reference proteome</keyword>
<protein>
    <submittedName>
        <fullName evidence="2">Uncharacterized protein</fullName>
    </submittedName>
</protein>
<feature type="signal peptide" evidence="1">
    <location>
        <begin position="1"/>
        <end position="19"/>
    </location>
</feature>
<sequence length="235" mass="26494">MRELTPCVLLFIVTGLAVADASLTGSPDGVRQSVSSPLPPKYVIGPDGSVKLRICFNWSCSRRENLIFTSDDIALLKRRMRTCPDKGLHDRLQRVRIGIWQMESLAQKYQPLLANDLAINDFEAAATGRMDCVDNSSNTTTYLSILRDIGELDGWSVSSPRVRKRFNFTAVHWTAVIIDTETGVSWSVDSWYRPNGHLPMVMPLRSWIAEKKAWEPPFERLNTTPRSVRALCNAQ</sequence>
<name>L0H0W3_9GAMM</name>
<dbReference type="AlphaFoldDB" id="L0H0W3"/>
<gene>
    <name evidence="2" type="ORF">Thimo_3176</name>
</gene>
<keyword evidence="1" id="KW-0732">Signal</keyword>
<proteinExistence type="predicted"/>
<dbReference type="HOGENOM" id="CLU_097948_0_0_6"/>
<dbReference type="KEGG" id="tmb:Thimo_3176"/>
<dbReference type="STRING" id="765912.Thimo_3176"/>
<accession>L0H0W3</accession>
<evidence type="ECO:0000313" key="2">
    <source>
        <dbReference type="EMBL" id="AGA91856.1"/>
    </source>
</evidence>
<evidence type="ECO:0000313" key="3">
    <source>
        <dbReference type="Proteomes" id="UP000010816"/>
    </source>
</evidence>
<evidence type="ECO:0000256" key="1">
    <source>
        <dbReference type="SAM" id="SignalP"/>
    </source>
</evidence>
<reference evidence="2 3" key="1">
    <citation type="submission" date="2011-09" db="EMBL/GenBank/DDBJ databases">
        <title>Complete sequence of chromosome of Thioflavicoccus mobilis 8321.</title>
        <authorList>
            <consortium name="US DOE Joint Genome Institute"/>
            <person name="Lucas S."/>
            <person name="Han J."/>
            <person name="Lapidus A."/>
            <person name="Cheng J.-F."/>
            <person name="Goodwin L."/>
            <person name="Pitluck S."/>
            <person name="Peters L."/>
            <person name="Ovchinnikova G."/>
            <person name="Lu M."/>
            <person name="Detter J.C."/>
            <person name="Han C."/>
            <person name="Tapia R."/>
            <person name="Land M."/>
            <person name="Hauser L."/>
            <person name="Kyrpides N."/>
            <person name="Ivanova N."/>
            <person name="Pagani I."/>
            <person name="Vogl K."/>
            <person name="Liu Z."/>
            <person name="Imhoff J."/>
            <person name="Thiel V."/>
            <person name="Frigaard N.-U."/>
            <person name="Bryant D."/>
            <person name="Woyke T."/>
        </authorList>
    </citation>
    <scope>NUCLEOTIDE SEQUENCE [LARGE SCALE GENOMIC DNA]</scope>
    <source>
        <strain evidence="2 3">8321</strain>
    </source>
</reference>
<feature type="chain" id="PRO_5003943561" evidence="1">
    <location>
        <begin position="20"/>
        <end position="235"/>
    </location>
</feature>